<dbReference type="Proteomes" id="UP000652219">
    <property type="component" value="Unassembled WGS sequence"/>
</dbReference>
<dbReference type="AlphaFoldDB" id="A0A8H6MG41"/>
<sequence length="188" mass="21486">MGYDGLHGHIFYILMDRTNKIQRARDVDFKEDEEDIPLVEFDDIWPTEEIEEEENNIGNDTPLPLRLIEHSAETSNTVDLTENEGYNDQVNDLSAETQDSQPRPESDFEPTINPQPTDEGRKGGEADRRPLPTPAPEPEVLDASTITRKTSRETERKPRELYNEQTNPATTNADQIRPAKSTIRLKEL</sequence>
<keyword evidence="3" id="KW-1185">Reference proteome</keyword>
<protein>
    <submittedName>
        <fullName evidence="2">Uncharacterized protein</fullName>
    </submittedName>
</protein>
<feature type="compositionally biased region" description="Basic and acidic residues" evidence="1">
    <location>
        <begin position="150"/>
        <end position="162"/>
    </location>
</feature>
<comment type="caution">
    <text evidence="2">The sequence shown here is derived from an EMBL/GenBank/DDBJ whole genome shotgun (WGS) entry which is preliminary data.</text>
</comment>
<evidence type="ECO:0000256" key="1">
    <source>
        <dbReference type="SAM" id="MobiDB-lite"/>
    </source>
</evidence>
<feature type="compositionally biased region" description="Polar residues" evidence="1">
    <location>
        <begin position="163"/>
        <end position="174"/>
    </location>
</feature>
<accession>A0A8H6MG41</accession>
<reference evidence="2 3" key="1">
    <citation type="journal article" date="2020" name="Phytopathology">
        <title>Genome Sequence Resources of Colletotrichum truncatum, C. plurivorum, C. musicola, and C. sojae: Four Species Pathogenic to Soybean (Glycine max).</title>
        <authorList>
            <person name="Rogerio F."/>
            <person name="Boufleur T.R."/>
            <person name="Ciampi-Guillardi M."/>
            <person name="Sukno S.A."/>
            <person name="Thon M.R."/>
            <person name="Massola Junior N.S."/>
            <person name="Baroncelli R."/>
        </authorList>
    </citation>
    <scope>NUCLEOTIDE SEQUENCE [LARGE SCALE GENOMIC DNA]</scope>
    <source>
        <strain evidence="2 3">LFN0009</strain>
    </source>
</reference>
<feature type="compositionally biased region" description="Polar residues" evidence="1">
    <location>
        <begin position="76"/>
        <end position="103"/>
    </location>
</feature>
<dbReference type="EMBL" id="WIGN01000811">
    <property type="protein sequence ID" value="KAF6783586.1"/>
    <property type="molecule type" value="Genomic_DNA"/>
</dbReference>
<feature type="compositionally biased region" description="Basic and acidic residues" evidence="1">
    <location>
        <begin position="118"/>
        <end position="130"/>
    </location>
</feature>
<proteinExistence type="predicted"/>
<evidence type="ECO:0000313" key="2">
    <source>
        <dbReference type="EMBL" id="KAF6783586.1"/>
    </source>
</evidence>
<organism evidence="2 3">
    <name type="scientific">Colletotrichum sojae</name>
    <dbReference type="NCBI Taxonomy" id="2175907"/>
    <lineage>
        <taxon>Eukaryota</taxon>
        <taxon>Fungi</taxon>
        <taxon>Dikarya</taxon>
        <taxon>Ascomycota</taxon>
        <taxon>Pezizomycotina</taxon>
        <taxon>Sordariomycetes</taxon>
        <taxon>Hypocreomycetidae</taxon>
        <taxon>Glomerellales</taxon>
        <taxon>Glomerellaceae</taxon>
        <taxon>Colletotrichum</taxon>
        <taxon>Colletotrichum orchidearum species complex</taxon>
    </lineage>
</organism>
<name>A0A8H6MG41_9PEZI</name>
<feature type="region of interest" description="Disordered" evidence="1">
    <location>
        <begin position="76"/>
        <end position="188"/>
    </location>
</feature>
<evidence type="ECO:0000313" key="3">
    <source>
        <dbReference type="Proteomes" id="UP000652219"/>
    </source>
</evidence>
<gene>
    <name evidence="2" type="ORF">CSOJ01_15887</name>
</gene>